<evidence type="ECO:0000313" key="7">
    <source>
        <dbReference type="EMBL" id="KAJ1643822.1"/>
    </source>
</evidence>
<keyword evidence="5" id="KW-0378">Hydrolase</keyword>
<dbReference type="Gene3D" id="3.40.50.1820">
    <property type="entry name" value="alpha/beta hydrolase"/>
    <property type="match status" value="1"/>
</dbReference>
<evidence type="ECO:0000256" key="1">
    <source>
        <dbReference type="ARBA" id="ARBA00009431"/>
    </source>
</evidence>
<evidence type="ECO:0000256" key="6">
    <source>
        <dbReference type="ARBA" id="ARBA00023180"/>
    </source>
</evidence>
<dbReference type="InterPro" id="IPR029058">
    <property type="entry name" value="AB_hydrolase_fold"/>
</dbReference>
<dbReference type="PRINTS" id="PR00724">
    <property type="entry name" value="CRBOXYPTASEC"/>
</dbReference>
<comment type="similarity">
    <text evidence="1">Belongs to the peptidase S10 family.</text>
</comment>
<keyword evidence="3" id="KW-0121">Carboxypeptidase</keyword>
<gene>
    <name evidence="7" type="ORF">LPJ64_004446</name>
</gene>
<dbReference type="PANTHER" id="PTHR11802:SF113">
    <property type="entry name" value="SERINE CARBOXYPEPTIDASE CTSA-4.1"/>
    <property type="match status" value="1"/>
</dbReference>
<keyword evidence="4" id="KW-0645">Protease</keyword>
<dbReference type="PANTHER" id="PTHR11802">
    <property type="entry name" value="SERINE PROTEASE FAMILY S10 SERINE CARBOXYPEPTIDASE"/>
    <property type="match status" value="1"/>
</dbReference>
<evidence type="ECO:0000313" key="8">
    <source>
        <dbReference type="Proteomes" id="UP001145021"/>
    </source>
</evidence>
<dbReference type="GO" id="GO:0006508">
    <property type="term" value="P:proteolysis"/>
    <property type="evidence" value="ECO:0007669"/>
    <property type="project" value="UniProtKB-KW"/>
</dbReference>
<evidence type="ECO:0000256" key="2">
    <source>
        <dbReference type="ARBA" id="ARBA00012446"/>
    </source>
</evidence>
<evidence type="ECO:0000256" key="3">
    <source>
        <dbReference type="ARBA" id="ARBA00022645"/>
    </source>
</evidence>
<dbReference type="EMBL" id="JANBOH010000217">
    <property type="protein sequence ID" value="KAJ1643822.1"/>
    <property type="molecule type" value="Genomic_DNA"/>
</dbReference>
<evidence type="ECO:0000256" key="4">
    <source>
        <dbReference type="ARBA" id="ARBA00022670"/>
    </source>
</evidence>
<dbReference type="SUPFAM" id="SSF53474">
    <property type="entry name" value="alpha/beta-Hydrolases"/>
    <property type="match status" value="1"/>
</dbReference>
<organism evidence="7 8">
    <name type="scientific">Coemansia asiatica</name>
    <dbReference type="NCBI Taxonomy" id="1052880"/>
    <lineage>
        <taxon>Eukaryota</taxon>
        <taxon>Fungi</taxon>
        <taxon>Fungi incertae sedis</taxon>
        <taxon>Zoopagomycota</taxon>
        <taxon>Kickxellomycotina</taxon>
        <taxon>Kickxellomycetes</taxon>
        <taxon>Kickxellales</taxon>
        <taxon>Kickxellaceae</taxon>
        <taxon>Coemansia</taxon>
    </lineage>
</organism>
<keyword evidence="8" id="KW-1185">Reference proteome</keyword>
<dbReference type="GO" id="GO:0000324">
    <property type="term" value="C:fungal-type vacuole"/>
    <property type="evidence" value="ECO:0007669"/>
    <property type="project" value="TreeGrafter"/>
</dbReference>
<dbReference type="EC" id="3.4.16.5" evidence="2"/>
<dbReference type="Proteomes" id="UP001145021">
    <property type="component" value="Unassembled WGS sequence"/>
</dbReference>
<evidence type="ECO:0000256" key="5">
    <source>
        <dbReference type="ARBA" id="ARBA00022801"/>
    </source>
</evidence>
<proteinExistence type="inferred from homology"/>
<sequence length="438" mass="47679">MYNAHPLSLRNSPLGAVSTPMICDPSVQQYSGYIDVSPEKHLFYWFFESRNAKPTSPLVVWLNGGPGCSSFSGLLGGVGPCRINDSGRGTLPNIHSWNSNAHVLFLDQPTNVGFSYGASVNSTIEAAIDTATFLRKFYDQFPQYSRCALHVMGESYAAHYVPAIAAQIVKDNKRNGKARSLPLASIAVGNGLFDMATQFMYLPEMACNSTYKSVANSEACMLMEKAGSDFAKSLEIARSSPSQETMVNATYAGYDILIPYQKAGGSPYDVRKTCTGGSLCDPYLNRISIYANQPWIRTDLGVRVDKEFVLCSTSVQDSFIYAGDEMIDSSQWLPMILAAGVRVLNYAGDADLICNWMGNKALMLGVQWPGNEQFAAAPDRQWVVDGQALGEIRSFGNMSFMRVYGAGHMVALDQPAASLAMVTQWLDHGAILAQSALS</sequence>
<reference evidence="7" key="1">
    <citation type="submission" date="2022-07" db="EMBL/GenBank/DDBJ databases">
        <title>Phylogenomic reconstructions and comparative analyses of Kickxellomycotina fungi.</title>
        <authorList>
            <person name="Reynolds N.K."/>
            <person name="Stajich J.E."/>
            <person name="Barry K."/>
            <person name="Grigoriev I.V."/>
            <person name="Crous P."/>
            <person name="Smith M.E."/>
        </authorList>
    </citation>
    <scope>NUCLEOTIDE SEQUENCE</scope>
    <source>
        <strain evidence="7">NBRC 105413</strain>
    </source>
</reference>
<protein>
    <recommendedName>
        <fullName evidence="2">carboxypeptidase C</fullName>
        <ecNumber evidence="2">3.4.16.5</ecNumber>
    </recommendedName>
</protein>
<accession>A0A9W8CIK4</accession>
<comment type="caution">
    <text evidence="7">The sequence shown here is derived from an EMBL/GenBank/DDBJ whole genome shotgun (WGS) entry which is preliminary data.</text>
</comment>
<dbReference type="Gene3D" id="1.10.287.410">
    <property type="match status" value="1"/>
</dbReference>
<dbReference type="AlphaFoldDB" id="A0A9W8CIK4"/>
<dbReference type="GO" id="GO:0004185">
    <property type="term" value="F:serine-type carboxypeptidase activity"/>
    <property type="evidence" value="ECO:0007669"/>
    <property type="project" value="UniProtKB-EC"/>
</dbReference>
<name>A0A9W8CIK4_9FUNG</name>
<keyword evidence="6" id="KW-0325">Glycoprotein</keyword>
<dbReference type="InterPro" id="IPR001563">
    <property type="entry name" value="Peptidase_S10"/>
</dbReference>
<dbReference type="Pfam" id="PF00450">
    <property type="entry name" value="Peptidase_S10"/>
    <property type="match status" value="1"/>
</dbReference>